<reference evidence="3" key="1">
    <citation type="submission" date="2014-09" db="EMBL/GenBank/DDBJ databases">
        <authorList>
            <person name="Sharma Rahul"/>
            <person name="Thines Marco"/>
        </authorList>
    </citation>
    <scope>NUCLEOTIDE SEQUENCE [LARGE SCALE GENOMIC DNA]</scope>
</reference>
<evidence type="ECO:0000313" key="3">
    <source>
        <dbReference type="Proteomes" id="UP000054928"/>
    </source>
</evidence>
<name>A0A0P1B3L9_PLAHL</name>
<dbReference type="RefSeq" id="XP_024585075.1">
    <property type="nucleotide sequence ID" value="XM_024719814.1"/>
</dbReference>
<dbReference type="GeneID" id="36401574"/>
<sequence>MKIHANLLIQSGLRASLGNRELVDFRRAAHEQSKDFVDDGDNNNDPFATLNAGVNDGAGA</sequence>
<protein>
    <submittedName>
        <fullName evidence="2">Uncharacterized protein</fullName>
    </submittedName>
</protein>
<proteinExistence type="predicted"/>
<dbReference type="EMBL" id="CCYD01003042">
    <property type="protein sequence ID" value="CEG48706.1"/>
    <property type="molecule type" value="Genomic_DNA"/>
</dbReference>
<dbReference type="AlphaFoldDB" id="A0A0P1B3L9"/>
<evidence type="ECO:0000256" key="1">
    <source>
        <dbReference type="SAM" id="MobiDB-lite"/>
    </source>
</evidence>
<evidence type="ECO:0000313" key="2">
    <source>
        <dbReference type="EMBL" id="CEG48706.1"/>
    </source>
</evidence>
<keyword evidence="3" id="KW-1185">Reference proteome</keyword>
<accession>A0A0P1B3L9</accession>
<dbReference type="Proteomes" id="UP000054928">
    <property type="component" value="Unassembled WGS sequence"/>
</dbReference>
<feature type="region of interest" description="Disordered" evidence="1">
    <location>
        <begin position="33"/>
        <end position="60"/>
    </location>
</feature>
<organism evidence="2 3">
    <name type="scientific">Plasmopara halstedii</name>
    <name type="common">Downy mildew of sunflower</name>
    <dbReference type="NCBI Taxonomy" id="4781"/>
    <lineage>
        <taxon>Eukaryota</taxon>
        <taxon>Sar</taxon>
        <taxon>Stramenopiles</taxon>
        <taxon>Oomycota</taxon>
        <taxon>Peronosporomycetes</taxon>
        <taxon>Peronosporales</taxon>
        <taxon>Peronosporaceae</taxon>
        <taxon>Plasmopara</taxon>
    </lineage>
</organism>